<dbReference type="Proteomes" id="UP000188145">
    <property type="component" value="Chromosome"/>
</dbReference>
<dbReference type="KEGG" id="tes:BW730_02885"/>
<dbReference type="AlphaFoldDB" id="A0A1Q2CKN9"/>
<sequence length="128" mass="13452">MTRATFEIEITPNETPLLPGVGRFDFQKVWEGDMQGRSVGLMLSAGDPASGTAGYVCMEVFEGTVDGKLGTLAFQQLGTMDGGNQGLRYIIVPGSGTGELEGAIGVLNLTVDEGTGEHSILLEMSSDH</sequence>
<reference evidence="2" key="1">
    <citation type="submission" date="2017-02" db="EMBL/GenBank/DDBJ databases">
        <title>Tessaracoccus aquaemaris sp. nov., isolated from the intestine of a Korean rockfish, Sebastes schlegelii, in a marine aquaculture pond.</title>
        <authorList>
            <person name="Tak E.J."/>
            <person name="Bae J.-W."/>
        </authorList>
    </citation>
    <scope>NUCLEOTIDE SEQUENCE [LARGE SCALE GENOMIC DNA]</scope>
    <source>
        <strain evidence="2">NSG39</strain>
    </source>
</reference>
<protein>
    <recommendedName>
        <fullName evidence="3">DUF3224 domain-containing protein</fullName>
    </recommendedName>
</protein>
<dbReference type="RefSeq" id="WP_077684941.1">
    <property type="nucleotide sequence ID" value="NZ_CP019606.1"/>
</dbReference>
<name>A0A1Q2CKN9_9ACTN</name>
<organism evidence="1 2">
    <name type="scientific">Tessaracoccus aquimaris</name>
    <dbReference type="NCBI Taxonomy" id="1332264"/>
    <lineage>
        <taxon>Bacteria</taxon>
        <taxon>Bacillati</taxon>
        <taxon>Actinomycetota</taxon>
        <taxon>Actinomycetes</taxon>
        <taxon>Propionibacteriales</taxon>
        <taxon>Propionibacteriaceae</taxon>
        <taxon>Tessaracoccus</taxon>
    </lineage>
</organism>
<dbReference type="InterPro" id="IPR021607">
    <property type="entry name" value="DUF3224"/>
</dbReference>
<dbReference type="SUPFAM" id="SSF159238">
    <property type="entry name" value="SO1590-like"/>
    <property type="match status" value="1"/>
</dbReference>
<dbReference type="Gene3D" id="2.40.350.10">
    <property type="entry name" value="SO1590-like"/>
    <property type="match status" value="1"/>
</dbReference>
<evidence type="ECO:0008006" key="3">
    <source>
        <dbReference type="Google" id="ProtNLM"/>
    </source>
</evidence>
<evidence type="ECO:0000313" key="1">
    <source>
        <dbReference type="EMBL" id="AQP46635.1"/>
    </source>
</evidence>
<proteinExistence type="predicted"/>
<dbReference type="OrthoDB" id="882224at2"/>
<dbReference type="InterPro" id="IPR023159">
    <property type="entry name" value="SO1590-like_sf"/>
</dbReference>
<dbReference type="EMBL" id="CP019606">
    <property type="protein sequence ID" value="AQP46635.1"/>
    <property type="molecule type" value="Genomic_DNA"/>
</dbReference>
<evidence type="ECO:0000313" key="2">
    <source>
        <dbReference type="Proteomes" id="UP000188145"/>
    </source>
</evidence>
<accession>A0A1Q2CKN9</accession>
<keyword evidence="2" id="KW-1185">Reference proteome</keyword>
<dbReference type="Pfam" id="PF11528">
    <property type="entry name" value="DUF3224"/>
    <property type="match status" value="1"/>
</dbReference>
<gene>
    <name evidence="1" type="ORF">BW730_02885</name>
</gene>